<dbReference type="EMBL" id="SIHI01000011">
    <property type="protein sequence ID" value="TWT51768.1"/>
    <property type="molecule type" value="Genomic_DNA"/>
</dbReference>
<evidence type="ECO:0000313" key="1">
    <source>
        <dbReference type="EMBL" id="TWT51768.1"/>
    </source>
</evidence>
<reference evidence="1 2" key="1">
    <citation type="submission" date="2019-02" db="EMBL/GenBank/DDBJ databases">
        <title>Deep-cultivation of Planctomycetes and their phenomic and genomic characterization uncovers novel biology.</title>
        <authorList>
            <person name="Wiegand S."/>
            <person name="Jogler M."/>
            <person name="Boedeker C."/>
            <person name="Pinto D."/>
            <person name="Vollmers J."/>
            <person name="Rivas-Marin E."/>
            <person name="Kohn T."/>
            <person name="Peeters S.H."/>
            <person name="Heuer A."/>
            <person name="Rast P."/>
            <person name="Oberbeckmann S."/>
            <person name="Bunk B."/>
            <person name="Jeske O."/>
            <person name="Meyerdierks A."/>
            <person name="Storesund J.E."/>
            <person name="Kallscheuer N."/>
            <person name="Luecker S."/>
            <person name="Lage O.M."/>
            <person name="Pohl T."/>
            <person name="Merkel B.J."/>
            <person name="Hornburger P."/>
            <person name="Mueller R.-W."/>
            <person name="Bruemmer F."/>
            <person name="Labrenz M."/>
            <person name="Spormann A.M."/>
            <person name="Op Den Camp H."/>
            <person name="Overmann J."/>
            <person name="Amann R."/>
            <person name="Jetten M.S.M."/>
            <person name="Mascher T."/>
            <person name="Medema M.H."/>
            <person name="Devos D.P."/>
            <person name="Kaster A.-K."/>
            <person name="Ovreas L."/>
            <person name="Rohde M."/>
            <person name="Galperin M.Y."/>
            <person name="Jogler C."/>
        </authorList>
    </citation>
    <scope>NUCLEOTIDE SEQUENCE [LARGE SCALE GENOMIC DNA]</scope>
    <source>
        <strain evidence="1 2">KOR42</strain>
    </source>
</reference>
<organism evidence="1 2">
    <name type="scientific">Thalassoglobus neptunius</name>
    <dbReference type="NCBI Taxonomy" id="1938619"/>
    <lineage>
        <taxon>Bacteria</taxon>
        <taxon>Pseudomonadati</taxon>
        <taxon>Planctomycetota</taxon>
        <taxon>Planctomycetia</taxon>
        <taxon>Planctomycetales</taxon>
        <taxon>Planctomycetaceae</taxon>
        <taxon>Thalassoglobus</taxon>
    </lineage>
</organism>
<dbReference type="AlphaFoldDB" id="A0A5C5WMC3"/>
<comment type="caution">
    <text evidence="1">The sequence shown here is derived from an EMBL/GenBank/DDBJ whole genome shotgun (WGS) entry which is preliminary data.</text>
</comment>
<dbReference type="Proteomes" id="UP000317243">
    <property type="component" value="Unassembled WGS sequence"/>
</dbReference>
<name>A0A5C5WMC3_9PLAN</name>
<proteinExistence type="predicted"/>
<keyword evidence="2" id="KW-1185">Reference proteome</keyword>
<sequence length="125" mass="13744">MTSGAGVVQRIEPVVIATSPFPAGDHSLAVHELFGLAFGREMLAQREVFMGRRLKQCHRARFVERSCQPLMDPGLPVVGVDLEQVLMRRPDPVHMEPFADVLDDRTSGGRSVVPLLPLLRCAATD</sequence>
<gene>
    <name evidence="1" type="ORF">KOR42_34550</name>
</gene>
<evidence type="ECO:0000313" key="2">
    <source>
        <dbReference type="Proteomes" id="UP000317243"/>
    </source>
</evidence>
<protein>
    <submittedName>
        <fullName evidence="1">Uncharacterized protein</fullName>
    </submittedName>
</protein>
<accession>A0A5C5WMC3</accession>